<dbReference type="PANTHER" id="PTHR30126">
    <property type="entry name" value="HTH-TYPE TRANSCRIPTIONAL REGULATOR"/>
    <property type="match status" value="1"/>
</dbReference>
<dbReference type="AlphaFoldDB" id="A0A0S2JYJ3"/>
<name>A0A0S2JYJ3_9GAMM</name>
<evidence type="ECO:0000256" key="2">
    <source>
        <dbReference type="ARBA" id="ARBA00023015"/>
    </source>
</evidence>
<evidence type="ECO:0000256" key="1">
    <source>
        <dbReference type="ARBA" id="ARBA00009437"/>
    </source>
</evidence>
<dbReference type="FunFam" id="1.10.10.10:FF:000001">
    <property type="entry name" value="LysR family transcriptional regulator"/>
    <property type="match status" value="1"/>
</dbReference>
<dbReference type="InterPro" id="IPR005119">
    <property type="entry name" value="LysR_subst-bd"/>
</dbReference>
<evidence type="ECO:0000256" key="3">
    <source>
        <dbReference type="ARBA" id="ARBA00023125"/>
    </source>
</evidence>
<keyword evidence="7" id="KW-1185">Reference proteome</keyword>
<keyword evidence="4" id="KW-0804">Transcription</keyword>
<dbReference type="GO" id="GO:0003700">
    <property type="term" value="F:DNA-binding transcription factor activity"/>
    <property type="evidence" value="ECO:0007669"/>
    <property type="project" value="InterPro"/>
</dbReference>
<evidence type="ECO:0000256" key="4">
    <source>
        <dbReference type="ARBA" id="ARBA00023163"/>
    </source>
</evidence>
<dbReference type="STRING" id="161398.PP2015_696"/>
<dbReference type="GO" id="GO:0000976">
    <property type="term" value="F:transcription cis-regulatory region binding"/>
    <property type="evidence" value="ECO:0007669"/>
    <property type="project" value="TreeGrafter"/>
</dbReference>
<dbReference type="KEGG" id="pphe:PP2015_696"/>
<dbReference type="SUPFAM" id="SSF46785">
    <property type="entry name" value="Winged helix' DNA-binding domain"/>
    <property type="match status" value="1"/>
</dbReference>
<dbReference type="OrthoDB" id="359268at2"/>
<feature type="domain" description="HTH lysR-type" evidence="5">
    <location>
        <begin position="1"/>
        <end position="58"/>
    </location>
</feature>
<dbReference type="Gene3D" id="3.40.190.10">
    <property type="entry name" value="Periplasmic binding protein-like II"/>
    <property type="match status" value="2"/>
</dbReference>
<keyword evidence="2" id="KW-0805">Transcription regulation</keyword>
<keyword evidence="3" id="KW-0238">DNA-binding</keyword>
<dbReference type="InterPro" id="IPR036390">
    <property type="entry name" value="WH_DNA-bd_sf"/>
</dbReference>
<dbReference type="InterPro" id="IPR036388">
    <property type="entry name" value="WH-like_DNA-bd_sf"/>
</dbReference>
<dbReference type="SUPFAM" id="SSF53850">
    <property type="entry name" value="Periplasmic binding protein-like II"/>
    <property type="match status" value="1"/>
</dbReference>
<sequence length="280" mass="32310">MRTELLMTFLEVSRTLHFRVAAENLFVTQAAVSARIKLLEEDLGVLLFDRANKRLKLTAEGHKLVKHANEILTMWQKVKQDVGVGDASSTQLFVGAMMSIWDMVLHDWLQKIHRNLDDVNLFTQTYSPLELRKQVQNRMVDIAFLFEPPFIDDIEAKKVATIPLKLVSTQAADSIEELENWVMVDYGESINNQVLKDFGDALNTRHHMNQPRIAMNFILEAGGAAYLPNQMCFTELRKQKLYLVPEAPTYYRDVYAIFLEKNHKKQIIEDALQLFPFIRG</sequence>
<comment type="similarity">
    <text evidence="1">Belongs to the LysR transcriptional regulatory family.</text>
</comment>
<dbReference type="EMBL" id="CP013187">
    <property type="protein sequence ID" value="ALO41216.1"/>
    <property type="molecule type" value="Genomic_DNA"/>
</dbReference>
<dbReference type="Pfam" id="PF00126">
    <property type="entry name" value="HTH_1"/>
    <property type="match status" value="1"/>
</dbReference>
<dbReference type="PRINTS" id="PR00039">
    <property type="entry name" value="HTHLYSR"/>
</dbReference>
<dbReference type="RefSeq" id="WP_058028975.1">
    <property type="nucleotide sequence ID" value="NZ_CP013187.1"/>
</dbReference>
<dbReference type="Proteomes" id="UP000061457">
    <property type="component" value="Chromosome I"/>
</dbReference>
<reference evidence="6 7" key="1">
    <citation type="submission" date="2015-11" db="EMBL/GenBank/DDBJ databases">
        <authorList>
            <person name="Zhang Y."/>
            <person name="Guo Z."/>
        </authorList>
    </citation>
    <scope>NUCLEOTIDE SEQUENCE [LARGE SCALE GENOMIC DNA]</scope>
    <source>
        <strain evidence="6 7">KCTC 12086</strain>
    </source>
</reference>
<protein>
    <submittedName>
        <fullName evidence="6">LysR family transcriptional regulator</fullName>
    </submittedName>
</protein>
<evidence type="ECO:0000313" key="7">
    <source>
        <dbReference type="Proteomes" id="UP000061457"/>
    </source>
</evidence>
<proteinExistence type="inferred from homology"/>
<organism evidence="6 7">
    <name type="scientific">Pseudoalteromonas phenolica</name>
    <dbReference type="NCBI Taxonomy" id="161398"/>
    <lineage>
        <taxon>Bacteria</taxon>
        <taxon>Pseudomonadati</taxon>
        <taxon>Pseudomonadota</taxon>
        <taxon>Gammaproteobacteria</taxon>
        <taxon>Alteromonadales</taxon>
        <taxon>Pseudoalteromonadaceae</taxon>
        <taxon>Pseudoalteromonas</taxon>
    </lineage>
</organism>
<dbReference type="PANTHER" id="PTHR30126:SF21">
    <property type="entry name" value="TRANSCRIPTIONAL REGULATOR-RELATED"/>
    <property type="match status" value="1"/>
</dbReference>
<dbReference type="PROSITE" id="PS50931">
    <property type="entry name" value="HTH_LYSR"/>
    <property type="match status" value="1"/>
</dbReference>
<evidence type="ECO:0000313" key="6">
    <source>
        <dbReference type="EMBL" id="ALO41216.1"/>
    </source>
</evidence>
<dbReference type="CDD" id="cd05466">
    <property type="entry name" value="PBP2_LTTR_substrate"/>
    <property type="match status" value="1"/>
</dbReference>
<dbReference type="Pfam" id="PF03466">
    <property type="entry name" value="LysR_substrate"/>
    <property type="match status" value="1"/>
</dbReference>
<dbReference type="Gene3D" id="1.10.10.10">
    <property type="entry name" value="Winged helix-like DNA-binding domain superfamily/Winged helix DNA-binding domain"/>
    <property type="match status" value="1"/>
</dbReference>
<dbReference type="PATRIC" id="fig|161398.10.peg.710"/>
<dbReference type="InterPro" id="IPR000847">
    <property type="entry name" value="LysR_HTH_N"/>
</dbReference>
<evidence type="ECO:0000259" key="5">
    <source>
        <dbReference type="PROSITE" id="PS50931"/>
    </source>
</evidence>
<gene>
    <name evidence="6" type="ORF">PP2015_696</name>
</gene>
<accession>A0A0S2JYJ3</accession>